<dbReference type="CDD" id="cd00090">
    <property type="entry name" value="HTH_ARSR"/>
    <property type="match status" value="1"/>
</dbReference>
<dbReference type="PANTHER" id="PTHR12835:SF5">
    <property type="entry name" value="BIOTIN--PROTEIN LIGASE"/>
    <property type="match status" value="1"/>
</dbReference>
<protein>
    <recommendedName>
        <fullName evidence="5">Bifunctional ligase/repressor BirA</fullName>
    </recommendedName>
    <alternativeName>
        <fullName evidence="5">Biotin--[acetyl-CoA-carboxylase] ligase</fullName>
        <ecNumber evidence="5">6.3.4.15</ecNumber>
    </alternativeName>
    <alternativeName>
        <fullName evidence="5">Biotin--protein ligase</fullName>
    </alternativeName>
    <alternativeName>
        <fullName evidence="5">Biotin-[acetyl-CoA carboxylase] synthetase</fullName>
    </alternativeName>
</protein>
<evidence type="ECO:0000256" key="2">
    <source>
        <dbReference type="ARBA" id="ARBA00022741"/>
    </source>
</evidence>
<feature type="DNA-binding region" description="H-T-H motif" evidence="5">
    <location>
        <begin position="19"/>
        <end position="38"/>
    </location>
</feature>
<keyword evidence="5" id="KW-0678">Repressor</keyword>
<accession>A0A1T4RMB3</accession>
<dbReference type="Pfam" id="PF02237">
    <property type="entry name" value="BPL_C"/>
    <property type="match status" value="1"/>
</dbReference>
<dbReference type="InterPro" id="IPR045864">
    <property type="entry name" value="aa-tRNA-synth_II/BPL/LPL"/>
</dbReference>
<keyword evidence="1 5" id="KW-0436">Ligase</keyword>
<dbReference type="GO" id="GO:0006355">
    <property type="term" value="P:regulation of DNA-templated transcription"/>
    <property type="evidence" value="ECO:0007669"/>
    <property type="project" value="UniProtKB-UniRule"/>
</dbReference>
<keyword evidence="5" id="KW-0805">Transcription regulation</keyword>
<dbReference type="InterPro" id="IPR011991">
    <property type="entry name" value="ArsR-like_HTH"/>
</dbReference>
<evidence type="ECO:0000313" key="7">
    <source>
        <dbReference type="EMBL" id="SKA16926.1"/>
    </source>
</evidence>
<feature type="domain" description="BPL/LPL catalytic" evidence="6">
    <location>
        <begin position="78"/>
        <end position="260"/>
    </location>
</feature>
<dbReference type="InterPro" id="IPR013196">
    <property type="entry name" value="HTH_11"/>
</dbReference>
<dbReference type="OrthoDB" id="9807064at2"/>
<evidence type="ECO:0000256" key="3">
    <source>
        <dbReference type="ARBA" id="ARBA00022840"/>
    </source>
</evidence>
<dbReference type="HAMAP" id="MF_00978">
    <property type="entry name" value="Bifunct_BirA"/>
    <property type="match status" value="1"/>
</dbReference>
<reference evidence="8" key="1">
    <citation type="submission" date="2017-02" db="EMBL/GenBank/DDBJ databases">
        <authorList>
            <person name="Varghese N."/>
            <person name="Submissions S."/>
        </authorList>
    </citation>
    <scope>NUCLEOTIDE SEQUENCE [LARGE SCALE GENOMIC DNA]</scope>
    <source>
        <strain evidence="8">DSM 16521</strain>
    </source>
</reference>
<evidence type="ECO:0000259" key="6">
    <source>
        <dbReference type="PROSITE" id="PS51733"/>
    </source>
</evidence>
<dbReference type="EC" id="6.3.4.15" evidence="5"/>
<dbReference type="GO" id="GO:0005524">
    <property type="term" value="F:ATP binding"/>
    <property type="evidence" value="ECO:0007669"/>
    <property type="project" value="UniProtKB-UniRule"/>
</dbReference>
<dbReference type="InterPro" id="IPR036388">
    <property type="entry name" value="WH-like_DNA-bd_sf"/>
</dbReference>
<evidence type="ECO:0000256" key="1">
    <source>
        <dbReference type="ARBA" id="ARBA00022598"/>
    </source>
</evidence>
<dbReference type="SUPFAM" id="SSF50037">
    <property type="entry name" value="C-terminal domain of transcriptional repressors"/>
    <property type="match status" value="1"/>
</dbReference>
<keyword evidence="4 5" id="KW-0092">Biotin</keyword>
<dbReference type="InterPro" id="IPR004408">
    <property type="entry name" value="Biotin_CoA_COase_ligase"/>
</dbReference>
<dbReference type="RefSeq" id="WP_078666192.1">
    <property type="nucleotide sequence ID" value="NZ_FUXM01000032.1"/>
</dbReference>
<comment type="catalytic activity">
    <reaction evidence="5">
        <text>biotin + L-lysyl-[protein] + ATP = N(6)-biotinyl-L-lysyl-[protein] + AMP + diphosphate + H(+)</text>
        <dbReference type="Rhea" id="RHEA:11756"/>
        <dbReference type="Rhea" id="RHEA-COMP:9752"/>
        <dbReference type="Rhea" id="RHEA-COMP:10505"/>
        <dbReference type="ChEBI" id="CHEBI:15378"/>
        <dbReference type="ChEBI" id="CHEBI:29969"/>
        <dbReference type="ChEBI" id="CHEBI:30616"/>
        <dbReference type="ChEBI" id="CHEBI:33019"/>
        <dbReference type="ChEBI" id="CHEBI:57586"/>
        <dbReference type="ChEBI" id="CHEBI:83144"/>
        <dbReference type="ChEBI" id="CHEBI:456215"/>
        <dbReference type="EC" id="6.3.4.15"/>
    </reaction>
</comment>
<dbReference type="InterPro" id="IPR003142">
    <property type="entry name" value="BPL_C"/>
</dbReference>
<keyword evidence="5" id="KW-0804">Transcription</keyword>
<dbReference type="Gene3D" id="1.10.10.10">
    <property type="entry name" value="Winged helix-like DNA-binding domain superfamily/Winged helix DNA-binding domain"/>
    <property type="match status" value="1"/>
</dbReference>
<dbReference type="CDD" id="cd16442">
    <property type="entry name" value="BPL"/>
    <property type="match status" value="1"/>
</dbReference>
<dbReference type="PANTHER" id="PTHR12835">
    <property type="entry name" value="BIOTIN PROTEIN LIGASE"/>
    <property type="match status" value="1"/>
</dbReference>
<keyword evidence="5" id="KW-0238">DNA-binding</keyword>
<organism evidence="7 8">
    <name type="scientific">Carboxydocella sporoproducens DSM 16521</name>
    <dbReference type="NCBI Taxonomy" id="1121270"/>
    <lineage>
        <taxon>Bacteria</taxon>
        <taxon>Bacillati</taxon>
        <taxon>Bacillota</taxon>
        <taxon>Clostridia</taxon>
        <taxon>Eubacteriales</taxon>
        <taxon>Clostridiales Family XVI. Incertae Sedis</taxon>
        <taxon>Carboxydocella</taxon>
    </lineage>
</organism>
<keyword evidence="3 5" id="KW-0067">ATP-binding</keyword>
<dbReference type="InterPro" id="IPR004143">
    <property type="entry name" value="BPL_LPL_catalytic"/>
</dbReference>
<dbReference type="Gene3D" id="3.30.930.10">
    <property type="entry name" value="Bira Bifunctional Protein, Domain 2"/>
    <property type="match status" value="1"/>
</dbReference>
<name>A0A1T4RMB3_9FIRM</name>
<evidence type="ECO:0000313" key="8">
    <source>
        <dbReference type="Proteomes" id="UP000189933"/>
    </source>
</evidence>
<dbReference type="Pfam" id="PF03099">
    <property type="entry name" value="BPL_LplA_LipB"/>
    <property type="match status" value="1"/>
</dbReference>
<comment type="caution">
    <text evidence="5">Lacks conserved residue(s) required for the propagation of feature annotation.</text>
</comment>
<dbReference type="SUPFAM" id="SSF46785">
    <property type="entry name" value="Winged helix' DNA-binding domain"/>
    <property type="match status" value="1"/>
</dbReference>
<feature type="binding site" evidence="5">
    <location>
        <begin position="91"/>
        <end position="93"/>
    </location>
    <ligand>
        <name>biotin</name>
        <dbReference type="ChEBI" id="CHEBI:57586"/>
    </ligand>
</feature>
<dbReference type="InterPro" id="IPR030855">
    <property type="entry name" value="Bifunct_BirA"/>
</dbReference>
<feature type="binding site" evidence="5">
    <location>
        <position position="187"/>
    </location>
    <ligand>
        <name>biotin</name>
        <dbReference type="ChEBI" id="CHEBI:57586"/>
    </ligand>
</feature>
<keyword evidence="8" id="KW-1185">Reference proteome</keyword>
<feature type="binding site" evidence="5">
    <location>
        <position position="115"/>
    </location>
    <ligand>
        <name>biotin</name>
        <dbReference type="ChEBI" id="CHEBI:57586"/>
    </ligand>
</feature>
<dbReference type="InterPro" id="IPR036390">
    <property type="entry name" value="WH_DNA-bd_sf"/>
</dbReference>
<dbReference type="Gene3D" id="2.30.30.100">
    <property type="match status" value="1"/>
</dbReference>
<sequence length="335" mass="37119">MKEKILEMLLASPGKPISGEEISRLLGISRTAIWKHIQALRAEGYEIESRTRQGYRLLQQPDLLTGQSIWPYLIADLRERIKIFHFHQLDSTNIYARKLATAGAPEGTVVIAESQWAGKGRKGRSWQSASGKGMWLTLVLRPPILPRQTTLLPLLTAVAVVEAVEKTVPGAACGIKWPNDVLAQNRKLAGILTEMSAELDMVNFVLVGVGVNLNQDEEDFAPDLLGTAISLKQLAGDKVNRGQFTAAFINAFWKLYERYLQEGAQAVLGPWRQKALVLGKEVIIHEYTGDWAGMALDIDEEGALLVRDEQQQIRRVLAGDVTLRLGEGQKNDTGF</sequence>
<evidence type="ECO:0000256" key="5">
    <source>
        <dbReference type="HAMAP-Rule" id="MF_00978"/>
    </source>
</evidence>
<comment type="function">
    <text evidence="5">Acts both as a biotin--[acetyl-CoA-carboxylase] ligase and a repressor.</text>
</comment>
<dbReference type="AlphaFoldDB" id="A0A1T4RMB3"/>
<dbReference type="PROSITE" id="PS51733">
    <property type="entry name" value="BPL_LPL_CATALYTIC"/>
    <property type="match status" value="1"/>
</dbReference>
<dbReference type="Pfam" id="PF08279">
    <property type="entry name" value="HTH_11"/>
    <property type="match status" value="1"/>
</dbReference>
<dbReference type="NCBIfam" id="TIGR00121">
    <property type="entry name" value="birA_ligase"/>
    <property type="match status" value="1"/>
</dbReference>
<evidence type="ECO:0000256" key="4">
    <source>
        <dbReference type="ARBA" id="ARBA00023267"/>
    </source>
</evidence>
<proteinExistence type="inferred from homology"/>
<dbReference type="InterPro" id="IPR008988">
    <property type="entry name" value="Transcriptional_repressor_C"/>
</dbReference>
<keyword evidence="2 5" id="KW-0547">Nucleotide-binding</keyword>
<gene>
    <name evidence="5" type="primary">birA</name>
    <name evidence="7" type="ORF">SAMN02745885_02180</name>
</gene>
<comment type="similarity">
    <text evidence="5">Belongs to the biotin--protein ligase family.</text>
</comment>
<dbReference type="EMBL" id="FUXM01000032">
    <property type="protein sequence ID" value="SKA16926.1"/>
    <property type="molecule type" value="Genomic_DNA"/>
</dbReference>
<dbReference type="GO" id="GO:0016740">
    <property type="term" value="F:transferase activity"/>
    <property type="evidence" value="ECO:0007669"/>
    <property type="project" value="UniProtKB-ARBA"/>
</dbReference>
<dbReference type="GO" id="GO:0009249">
    <property type="term" value="P:protein lipoylation"/>
    <property type="evidence" value="ECO:0007669"/>
    <property type="project" value="UniProtKB-ARBA"/>
</dbReference>
<dbReference type="GO" id="GO:0005737">
    <property type="term" value="C:cytoplasm"/>
    <property type="evidence" value="ECO:0007669"/>
    <property type="project" value="TreeGrafter"/>
</dbReference>
<dbReference type="GO" id="GO:0004077">
    <property type="term" value="F:biotin--[biotin carboxyl-carrier protein] ligase activity"/>
    <property type="evidence" value="ECO:0007669"/>
    <property type="project" value="UniProtKB-UniRule"/>
</dbReference>
<dbReference type="SUPFAM" id="SSF55681">
    <property type="entry name" value="Class II aaRS and biotin synthetases"/>
    <property type="match status" value="1"/>
</dbReference>
<dbReference type="GO" id="GO:0003677">
    <property type="term" value="F:DNA binding"/>
    <property type="evidence" value="ECO:0007669"/>
    <property type="project" value="UniProtKB-UniRule"/>
</dbReference>
<dbReference type="Proteomes" id="UP000189933">
    <property type="component" value="Unassembled WGS sequence"/>
</dbReference>